<evidence type="ECO:0000313" key="1">
    <source>
        <dbReference type="EMBL" id="MBW90790.1"/>
    </source>
</evidence>
<protein>
    <submittedName>
        <fullName evidence="1">Uncharacterized protein</fullName>
    </submittedName>
</protein>
<name>A0A2P2JBE0_RHIMU</name>
<reference evidence="1" key="1">
    <citation type="submission" date="2018-02" db="EMBL/GenBank/DDBJ databases">
        <title>Rhizophora mucronata_Transcriptome.</title>
        <authorList>
            <person name="Meera S.P."/>
            <person name="Sreeshan A."/>
            <person name="Augustine A."/>
        </authorList>
    </citation>
    <scope>NUCLEOTIDE SEQUENCE</scope>
    <source>
        <tissue evidence="1">Leaf</tissue>
    </source>
</reference>
<dbReference type="EMBL" id="GGEC01010307">
    <property type="protein sequence ID" value="MBW90790.1"/>
    <property type="molecule type" value="Transcribed_RNA"/>
</dbReference>
<sequence length="42" mass="4883">MFRDPKLITRESRPNSTTMCPGSICFALDQICYICTHSFNHF</sequence>
<accession>A0A2P2JBE0</accession>
<organism evidence="1">
    <name type="scientific">Rhizophora mucronata</name>
    <name type="common">Asiatic mangrove</name>
    <dbReference type="NCBI Taxonomy" id="61149"/>
    <lineage>
        <taxon>Eukaryota</taxon>
        <taxon>Viridiplantae</taxon>
        <taxon>Streptophyta</taxon>
        <taxon>Embryophyta</taxon>
        <taxon>Tracheophyta</taxon>
        <taxon>Spermatophyta</taxon>
        <taxon>Magnoliopsida</taxon>
        <taxon>eudicotyledons</taxon>
        <taxon>Gunneridae</taxon>
        <taxon>Pentapetalae</taxon>
        <taxon>rosids</taxon>
        <taxon>fabids</taxon>
        <taxon>Malpighiales</taxon>
        <taxon>Rhizophoraceae</taxon>
        <taxon>Rhizophora</taxon>
    </lineage>
</organism>
<dbReference type="AlphaFoldDB" id="A0A2P2JBE0"/>
<proteinExistence type="predicted"/>